<dbReference type="AlphaFoldDB" id="A0A1I6ZI59"/>
<proteinExistence type="predicted"/>
<organism evidence="3 4">
    <name type="scientific">Lishizhenia tianjinensis</name>
    <dbReference type="NCBI Taxonomy" id="477690"/>
    <lineage>
        <taxon>Bacteria</taxon>
        <taxon>Pseudomonadati</taxon>
        <taxon>Bacteroidota</taxon>
        <taxon>Flavobacteriia</taxon>
        <taxon>Flavobacteriales</taxon>
        <taxon>Crocinitomicaceae</taxon>
        <taxon>Lishizhenia</taxon>
    </lineage>
</organism>
<dbReference type="PIRSF" id="PIRSF015921">
    <property type="entry name" value="FA_sphinglp_des"/>
    <property type="match status" value="1"/>
</dbReference>
<dbReference type="GO" id="GO:0016717">
    <property type="term" value="F:oxidoreductase activity, acting on paired donors, with oxidation of a pair of donors resulting in the reduction of molecular oxygen to two molecules of water"/>
    <property type="evidence" value="ECO:0007669"/>
    <property type="project" value="TreeGrafter"/>
</dbReference>
<dbReference type="RefSeq" id="WP_090247635.1">
    <property type="nucleotide sequence ID" value="NZ_FPAS01000002.1"/>
</dbReference>
<feature type="domain" description="Fatty acid desaturase" evidence="2">
    <location>
        <begin position="69"/>
        <end position="341"/>
    </location>
</feature>
<dbReference type="EMBL" id="FPAS01000002">
    <property type="protein sequence ID" value="SFT62354.1"/>
    <property type="molecule type" value="Genomic_DNA"/>
</dbReference>
<dbReference type="Proteomes" id="UP000236454">
    <property type="component" value="Unassembled WGS sequence"/>
</dbReference>
<dbReference type="InterPro" id="IPR005804">
    <property type="entry name" value="FA_desaturase_dom"/>
</dbReference>
<dbReference type="CDD" id="cd03506">
    <property type="entry name" value="Delta6-FADS-like"/>
    <property type="match status" value="1"/>
</dbReference>
<keyword evidence="1" id="KW-1133">Transmembrane helix</keyword>
<evidence type="ECO:0000256" key="1">
    <source>
        <dbReference type="SAM" id="Phobius"/>
    </source>
</evidence>
<feature type="transmembrane region" description="Helical" evidence="1">
    <location>
        <begin position="231"/>
        <end position="254"/>
    </location>
</feature>
<dbReference type="Pfam" id="PF00487">
    <property type="entry name" value="FA_desaturase"/>
    <property type="match status" value="1"/>
</dbReference>
<feature type="transmembrane region" description="Helical" evidence="1">
    <location>
        <begin position="201"/>
        <end position="219"/>
    </location>
</feature>
<sequence>MNISQIRFDKEHNVEFYKTLQKRVRDYFKENNIDRYGNWNMKIKTIFMLSLYIVPLVLILTTLENNLAIVFMWMLMGLGMAGIGLSVMHDACHGAYSKRAWVNSVLGFTLNCLGGSDVTWRIQHNVLHHTYTNVTGMDEDIDPGKLMRFSPHAKRYKAHRFQHIYAWFFYGLMTISWITAKDFKQLARYKKLGLTKTQQKSYNHMMTVTIISKIMYYGVTLVLPLILSPMVWWGTVLCFIMLHFIAGLTLGCIFQPAHVVPSSDYPMPDDSGNIKADWAVNQLFNTANFAQKSKWFTWFVGGLNHQVEHHLFPNICHVHYTNLSHIVRKTAEEYNLPYNSQKTFFKALKVHGQMLKALGTQDEFERDFHL</sequence>
<reference evidence="3 4" key="1">
    <citation type="submission" date="2016-10" db="EMBL/GenBank/DDBJ databases">
        <authorList>
            <person name="de Groot N.N."/>
        </authorList>
    </citation>
    <scope>NUCLEOTIDE SEQUENCE [LARGE SCALE GENOMIC DNA]</scope>
    <source>
        <strain evidence="3 4">CGMCC 1.7005</strain>
    </source>
</reference>
<keyword evidence="1" id="KW-0472">Membrane</keyword>
<feature type="transmembrane region" description="Helical" evidence="1">
    <location>
        <begin position="69"/>
        <end position="88"/>
    </location>
</feature>
<evidence type="ECO:0000313" key="3">
    <source>
        <dbReference type="EMBL" id="SFT62354.1"/>
    </source>
</evidence>
<evidence type="ECO:0000259" key="2">
    <source>
        <dbReference type="Pfam" id="PF00487"/>
    </source>
</evidence>
<evidence type="ECO:0000313" key="4">
    <source>
        <dbReference type="Proteomes" id="UP000236454"/>
    </source>
</evidence>
<keyword evidence="4" id="KW-1185">Reference proteome</keyword>
<name>A0A1I6ZI59_9FLAO</name>
<dbReference type="STRING" id="477690.SAMN05216474_1380"/>
<dbReference type="OrthoDB" id="104711at2"/>
<dbReference type="InterPro" id="IPR012171">
    <property type="entry name" value="Fatty_acid_desaturase"/>
</dbReference>
<feature type="transmembrane region" description="Helical" evidence="1">
    <location>
        <begin position="45"/>
        <end position="63"/>
    </location>
</feature>
<feature type="transmembrane region" description="Helical" evidence="1">
    <location>
        <begin position="164"/>
        <end position="180"/>
    </location>
</feature>
<gene>
    <name evidence="3" type="ORF">SAMN05216474_1380</name>
</gene>
<dbReference type="GO" id="GO:0016020">
    <property type="term" value="C:membrane"/>
    <property type="evidence" value="ECO:0007669"/>
    <property type="project" value="TreeGrafter"/>
</dbReference>
<keyword evidence="1" id="KW-0812">Transmembrane</keyword>
<protein>
    <submittedName>
        <fullName evidence="3">Linoleoyl-CoA desaturase</fullName>
    </submittedName>
</protein>
<dbReference type="GO" id="GO:0008610">
    <property type="term" value="P:lipid biosynthetic process"/>
    <property type="evidence" value="ECO:0007669"/>
    <property type="project" value="UniProtKB-ARBA"/>
</dbReference>
<dbReference type="PANTHER" id="PTHR19353">
    <property type="entry name" value="FATTY ACID DESATURASE 2"/>
    <property type="match status" value="1"/>
</dbReference>
<accession>A0A1I6ZI59</accession>
<dbReference type="PANTHER" id="PTHR19353:SF19">
    <property type="entry name" value="DELTA(5) FATTY ACID DESATURASE C-RELATED"/>
    <property type="match status" value="1"/>
</dbReference>